<dbReference type="Gene3D" id="1.10.510.10">
    <property type="entry name" value="Transferase(Phosphotransferase) domain 1"/>
    <property type="match status" value="1"/>
</dbReference>
<dbReference type="PANTHER" id="PTHR23257:SF974">
    <property type="entry name" value="RECEPTOR-INTERACTING SERINE_THREONINE-PROTEIN KINASE 3"/>
    <property type="match status" value="1"/>
</dbReference>
<dbReference type="SUPFAM" id="SSF56112">
    <property type="entry name" value="Protein kinase-like (PK-like)"/>
    <property type="match status" value="1"/>
</dbReference>
<sequence>MDKLRKHPRTIDIVGICTTDASFVGIVTQYLPNGSLRGVLDARGDAITPKTQFIWAKDIAIGMAYLHEVGVLHRDLKSQNVLLTNEWRCKITDFGISKSEALKTIATTSTMRGGAGISGTFPFTAPEAFSAKSRFTTKCDVYSYAIVLWEIWDHGKPWDGFDLPEIMDAVRVEQERPKVPESMPVEMRSLMCHAWSHDAAARPDFKDIVMQLYIIEGQGL</sequence>
<dbReference type="RefSeq" id="XP_009040387.1">
    <property type="nucleotide sequence ID" value="XM_009042139.1"/>
</dbReference>
<dbReference type="InParanoid" id="F0YIZ4"/>
<dbReference type="InterPro" id="IPR000719">
    <property type="entry name" value="Prot_kinase_dom"/>
</dbReference>
<dbReference type="GO" id="GO:0004672">
    <property type="term" value="F:protein kinase activity"/>
    <property type="evidence" value="ECO:0007669"/>
    <property type="project" value="InterPro"/>
</dbReference>
<dbReference type="SMART" id="SM00220">
    <property type="entry name" value="S_TKc"/>
    <property type="match status" value="1"/>
</dbReference>
<evidence type="ECO:0000313" key="3">
    <source>
        <dbReference type="Proteomes" id="UP000002729"/>
    </source>
</evidence>
<evidence type="ECO:0000259" key="1">
    <source>
        <dbReference type="PROSITE" id="PS50011"/>
    </source>
</evidence>
<gene>
    <name evidence="2" type="ORF">AURANDRAFT_31806</name>
</gene>
<dbReference type="KEGG" id="aaf:AURANDRAFT_31806"/>
<dbReference type="PANTHER" id="PTHR23257">
    <property type="entry name" value="SERINE-THREONINE PROTEIN KINASE"/>
    <property type="match status" value="1"/>
</dbReference>
<dbReference type="InterPro" id="IPR011009">
    <property type="entry name" value="Kinase-like_dom_sf"/>
</dbReference>
<dbReference type="GeneID" id="20221049"/>
<keyword evidence="3" id="KW-1185">Reference proteome</keyword>
<dbReference type="AlphaFoldDB" id="F0YIZ4"/>
<name>F0YIZ4_AURAN</name>
<accession>F0YIZ4</accession>
<dbReference type="GO" id="GO:0005524">
    <property type="term" value="F:ATP binding"/>
    <property type="evidence" value="ECO:0007669"/>
    <property type="project" value="InterPro"/>
</dbReference>
<feature type="domain" description="Protein kinase" evidence="1">
    <location>
        <begin position="1"/>
        <end position="214"/>
    </location>
</feature>
<dbReference type="PIRSF" id="PIRSF000654">
    <property type="entry name" value="Integrin-linked_kinase"/>
    <property type="match status" value="1"/>
</dbReference>
<dbReference type="InterPro" id="IPR001245">
    <property type="entry name" value="Ser-Thr/Tyr_kinase_cat_dom"/>
</dbReference>
<organism evidence="3">
    <name type="scientific">Aureococcus anophagefferens</name>
    <name type="common">Harmful bloom alga</name>
    <dbReference type="NCBI Taxonomy" id="44056"/>
    <lineage>
        <taxon>Eukaryota</taxon>
        <taxon>Sar</taxon>
        <taxon>Stramenopiles</taxon>
        <taxon>Ochrophyta</taxon>
        <taxon>Pelagophyceae</taxon>
        <taxon>Pelagomonadales</taxon>
        <taxon>Pelagomonadaceae</taxon>
        <taxon>Aureococcus</taxon>
    </lineage>
</organism>
<proteinExistence type="predicted"/>
<dbReference type="Pfam" id="PF07714">
    <property type="entry name" value="PK_Tyr_Ser-Thr"/>
    <property type="match status" value="1"/>
</dbReference>
<dbReference type="GO" id="GO:0005737">
    <property type="term" value="C:cytoplasm"/>
    <property type="evidence" value="ECO:0007669"/>
    <property type="project" value="TreeGrafter"/>
</dbReference>
<dbReference type="EMBL" id="GL833146">
    <property type="protein sequence ID" value="EGB04829.1"/>
    <property type="molecule type" value="Genomic_DNA"/>
</dbReference>
<dbReference type="eggNOG" id="KOG0192">
    <property type="taxonomic scope" value="Eukaryota"/>
</dbReference>
<protein>
    <recommendedName>
        <fullName evidence="1">Protein kinase domain-containing protein</fullName>
    </recommendedName>
</protein>
<dbReference type="Proteomes" id="UP000002729">
    <property type="component" value="Unassembled WGS sequence"/>
</dbReference>
<dbReference type="InterPro" id="IPR008271">
    <property type="entry name" value="Ser/Thr_kinase_AS"/>
</dbReference>
<evidence type="ECO:0000313" key="2">
    <source>
        <dbReference type="EMBL" id="EGB04829.1"/>
    </source>
</evidence>
<dbReference type="PRINTS" id="PR00109">
    <property type="entry name" value="TYRKINASE"/>
</dbReference>
<dbReference type="InterPro" id="IPR050167">
    <property type="entry name" value="Ser_Thr_protein_kinase"/>
</dbReference>
<dbReference type="PROSITE" id="PS50011">
    <property type="entry name" value="PROTEIN_KINASE_DOM"/>
    <property type="match status" value="1"/>
</dbReference>
<dbReference type="OrthoDB" id="205447at2759"/>
<reference evidence="2 3" key="1">
    <citation type="journal article" date="2011" name="Proc. Natl. Acad. Sci. U.S.A.">
        <title>Niche of harmful alga Aureococcus anophagefferens revealed through ecogenomics.</title>
        <authorList>
            <person name="Gobler C.J."/>
            <person name="Berry D.L."/>
            <person name="Dyhrman S.T."/>
            <person name="Wilhelm S.W."/>
            <person name="Salamov A."/>
            <person name="Lobanov A.V."/>
            <person name="Zhang Y."/>
            <person name="Collier J.L."/>
            <person name="Wurch L.L."/>
            <person name="Kustka A.B."/>
            <person name="Dill B.D."/>
            <person name="Shah M."/>
            <person name="VerBerkmoes N.C."/>
            <person name="Kuo A."/>
            <person name="Terry A."/>
            <person name="Pangilinan J."/>
            <person name="Lindquist E.A."/>
            <person name="Lucas S."/>
            <person name="Paulsen I.T."/>
            <person name="Hattenrath-Lehmann T.K."/>
            <person name="Talmage S.C."/>
            <person name="Walker E.A."/>
            <person name="Koch F."/>
            <person name="Burson A.M."/>
            <person name="Marcoval M.A."/>
            <person name="Tang Y.Z."/>
            <person name="Lecleir G.R."/>
            <person name="Coyne K.J."/>
            <person name="Berg G.M."/>
            <person name="Bertrand E.M."/>
            <person name="Saito M.A."/>
            <person name="Gladyshev V.N."/>
            <person name="Grigoriev I.V."/>
        </authorList>
    </citation>
    <scope>NUCLEOTIDE SEQUENCE [LARGE SCALE GENOMIC DNA]</scope>
    <source>
        <strain evidence="3">CCMP 1984</strain>
    </source>
</reference>
<dbReference type="PROSITE" id="PS00108">
    <property type="entry name" value="PROTEIN_KINASE_ST"/>
    <property type="match status" value="1"/>
</dbReference>
<dbReference type="OMA" id="CHAWSHD"/>
<dbReference type="GO" id="GO:0007165">
    <property type="term" value="P:signal transduction"/>
    <property type="evidence" value="ECO:0007669"/>
    <property type="project" value="TreeGrafter"/>
</dbReference>